<keyword evidence="13" id="KW-1185">Reference proteome</keyword>
<dbReference type="FunFam" id="3.30.565.10:FF:000010">
    <property type="entry name" value="Sensor histidine kinase RcsC"/>
    <property type="match status" value="1"/>
</dbReference>
<evidence type="ECO:0000256" key="7">
    <source>
        <dbReference type="ARBA" id="ARBA00023012"/>
    </source>
</evidence>
<dbReference type="Gene3D" id="3.40.50.2300">
    <property type="match status" value="1"/>
</dbReference>
<dbReference type="SMART" id="SM00387">
    <property type="entry name" value="HATPase_c"/>
    <property type="match status" value="1"/>
</dbReference>
<dbReference type="SMART" id="SM00304">
    <property type="entry name" value="HAMP"/>
    <property type="match status" value="2"/>
</dbReference>
<feature type="domain" description="HAMP" evidence="11">
    <location>
        <begin position="5"/>
        <end position="56"/>
    </location>
</feature>
<dbReference type="SUPFAM" id="SSF55874">
    <property type="entry name" value="ATPase domain of HSP90 chaperone/DNA topoisomerase II/histidine kinase"/>
    <property type="match status" value="1"/>
</dbReference>
<dbReference type="PANTHER" id="PTHR45339">
    <property type="entry name" value="HYBRID SIGNAL TRANSDUCTION HISTIDINE KINASE J"/>
    <property type="match status" value="1"/>
</dbReference>
<dbReference type="PATRIC" id="fig|394096.3.peg.8390"/>
<dbReference type="Gene3D" id="1.10.287.130">
    <property type="match status" value="1"/>
</dbReference>
<feature type="domain" description="HAMP" evidence="11">
    <location>
        <begin position="96"/>
        <end position="148"/>
    </location>
</feature>
<evidence type="ECO:0000256" key="1">
    <source>
        <dbReference type="ARBA" id="ARBA00000085"/>
    </source>
</evidence>
<comment type="catalytic activity">
    <reaction evidence="1">
        <text>ATP + protein L-histidine = ADP + protein N-phospho-L-histidine.</text>
        <dbReference type="EC" id="2.7.13.3"/>
    </reaction>
</comment>
<dbReference type="Gene3D" id="1.20.120.1530">
    <property type="match status" value="1"/>
</dbReference>
<dbReference type="OrthoDB" id="5378360at2"/>
<evidence type="ECO:0000259" key="10">
    <source>
        <dbReference type="PROSITE" id="PS50110"/>
    </source>
</evidence>
<gene>
    <name evidence="12" type="ORF">DB31_4658</name>
</gene>
<dbReference type="InterPro" id="IPR036097">
    <property type="entry name" value="HisK_dim/P_sf"/>
</dbReference>
<keyword evidence="7" id="KW-0902">Two-component regulatory system</keyword>
<keyword evidence="4" id="KW-0597">Phosphoprotein</keyword>
<dbReference type="InterPro" id="IPR001789">
    <property type="entry name" value="Sig_transdc_resp-reg_receiver"/>
</dbReference>
<evidence type="ECO:0000313" key="12">
    <source>
        <dbReference type="EMBL" id="KFE60745.1"/>
    </source>
</evidence>
<name>A0A085VZ82_9BACT</name>
<dbReference type="CDD" id="cd06225">
    <property type="entry name" value="HAMP"/>
    <property type="match status" value="2"/>
</dbReference>
<dbReference type="EC" id="2.7.13.3" evidence="3"/>
<dbReference type="Pfam" id="PF00072">
    <property type="entry name" value="Response_reg"/>
    <property type="match status" value="1"/>
</dbReference>
<proteinExistence type="predicted"/>
<dbReference type="PROSITE" id="PS50885">
    <property type="entry name" value="HAMP"/>
    <property type="match status" value="2"/>
</dbReference>
<dbReference type="CDD" id="cd00082">
    <property type="entry name" value="HisKA"/>
    <property type="match status" value="1"/>
</dbReference>
<evidence type="ECO:0000259" key="9">
    <source>
        <dbReference type="PROSITE" id="PS50109"/>
    </source>
</evidence>
<dbReference type="RefSeq" id="WP_157232410.1">
    <property type="nucleotide sequence ID" value="NZ_JMCB01000028.1"/>
</dbReference>
<evidence type="ECO:0000256" key="8">
    <source>
        <dbReference type="PROSITE-ProRule" id="PRU00169"/>
    </source>
</evidence>
<organism evidence="12 13">
    <name type="scientific">Hyalangium minutum</name>
    <dbReference type="NCBI Taxonomy" id="394096"/>
    <lineage>
        <taxon>Bacteria</taxon>
        <taxon>Pseudomonadati</taxon>
        <taxon>Myxococcota</taxon>
        <taxon>Myxococcia</taxon>
        <taxon>Myxococcales</taxon>
        <taxon>Cystobacterineae</taxon>
        <taxon>Archangiaceae</taxon>
        <taxon>Hyalangium</taxon>
    </lineage>
</organism>
<comment type="subcellular location">
    <subcellularLocation>
        <location evidence="2">Membrane</location>
    </subcellularLocation>
</comment>
<dbReference type="Pfam" id="PF00512">
    <property type="entry name" value="HisKA"/>
    <property type="match status" value="1"/>
</dbReference>
<dbReference type="PANTHER" id="PTHR45339:SF1">
    <property type="entry name" value="HYBRID SIGNAL TRANSDUCTION HISTIDINE KINASE J"/>
    <property type="match status" value="1"/>
</dbReference>
<dbReference type="InterPro" id="IPR036890">
    <property type="entry name" value="HATPase_C_sf"/>
</dbReference>
<dbReference type="SUPFAM" id="SSF52172">
    <property type="entry name" value="CheY-like"/>
    <property type="match status" value="1"/>
</dbReference>
<dbReference type="PRINTS" id="PR00344">
    <property type="entry name" value="BCTRLSENSOR"/>
</dbReference>
<dbReference type="Gene3D" id="3.30.565.10">
    <property type="entry name" value="Histidine kinase-like ATPase, C-terminal domain"/>
    <property type="match status" value="1"/>
</dbReference>
<reference evidence="12 13" key="1">
    <citation type="submission" date="2014-04" db="EMBL/GenBank/DDBJ databases">
        <title>Genome assembly of Hyalangium minutum DSM 14724.</title>
        <authorList>
            <person name="Sharma G."/>
            <person name="Subramanian S."/>
        </authorList>
    </citation>
    <scope>NUCLEOTIDE SEQUENCE [LARGE SCALE GENOMIC DNA]</scope>
    <source>
        <strain evidence="12 13">DSM 14724</strain>
    </source>
</reference>
<dbReference type="PROSITE" id="PS50109">
    <property type="entry name" value="HIS_KIN"/>
    <property type="match status" value="1"/>
</dbReference>
<dbReference type="Pfam" id="PF02518">
    <property type="entry name" value="HATPase_c"/>
    <property type="match status" value="1"/>
</dbReference>
<feature type="domain" description="Response regulatory" evidence="10">
    <location>
        <begin position="478"/>
        <end position="595"/>
    </location>
</feature>
<comment type="caution">
    <text evidence="8">Lacks conserved residue(s) required for the propagation of feature annotation.</text>
</comment>
<evidence type="ECO:0000313" key="13">
    <source>
        <dbReference type="Proteomes" id="UP000028725"/>
    </source>
</evidence>
<dbReference type="GO" id="GO:0000155">
    <property type="term" value="F:phosphorelay sensor kinase activity"/>
    <property type="evidence" value="ECO:0007669"/>
    <property type="project" value="InterPro"/>
</dbReference>
<evidence type="ECO:0000256" key="5">
    <source>
        <dbReference type="ARBA" id="ARBA00022679"/>
    </source>
</evidence>
<dbReference type="SMART" id="SM00388">
    <property type="entry name" value="HisKA"/>
    <property type="match status" value="1"/>
</dbReference>
<dbReference type="Proteomes" id="UP000028725">
    <property type="component" value="Unassembled WGS sequence"/>
</dbReference>
<dbReference type="EMBL" id="JMCB01000028">
    <property type="protein sequence ID" value="KFE60745.1"/>
    <property type="molecule type" value="Genomic_DNA"/>
</dbReference>
<sequence length="604" mass="65204">MRTLIQEVTRVLHAVAEGDLHQKVPLEFGGEPLEGEHLQLAVTVNGLVDRLSATASGIRHVAREVGSEGKLGGQAGTQGLSGEWLELTHAVNTLAGNYTAHLRDLNKVASAVARGDLGEKVTVEAHGEALALKNTVNGMVDQLAAFAAEVARVSKAVGPEGKRVKPSGLQGLAGLWKVLDDNVGVTEGLAIMARYKREALANMTHELRTPLNSVIILSEVLAANKEGHLTPKEVEYARTIHSSGTDLLHLITSLLDMSKAEAGRMQVDLTPVPLEEVTEFCEHLFAFQAEKKGVGFAVHRGEDLPSHLCTDPQRLKQVLKNLLSNALKFTQRGHVELRVSRVTRPRIPFTHEALRRASHVLAFSVVDTGIGISPEQQARIFEPFLQADDSTSRKYGGTGLGLAISRSLAGLLGGELHLDSEPGRGSTFTLYLPERPLPADLKPTSSLPAPEPRIVVVQPQPQVESTPAQPDPALAGREVLVVSADARNLFALTSVLESWELKVRPVENRQEALEVLSTHPEVQAVLLEIPEPELGSYESLHALRQDARAASVPIIAIIPHEPKDGRERCLEAGASGWLSKPLELDALLAELRRWCRAPEAAGTP</sequence>
<dbReference type="Pfam" id="PF18947">
    <property type="entry name" value="HAMP_2"/>
    <property type="match status" value="1"/>
</dbReference>
<dbReference type="STRING" id="394096.DB31_4658"/>
<evidence type="ECO:0000259" key="11">
    <source>
        <dbReference type="PROSITE" id="PS50885"/>
    </source>
</evidence>
<protein>
    <recommendedName>
        <fullName evidence="3">histidine kinase</fullName>
        <ecNumber evidence="3">2.7.13.3</ecNumber>
    </recommendedName>
</protein>
<dbReference type="SUPFAM" id="SSF58104">
    <property type="entry name" value="Methyl-accepting chemotaxis protein (MCP) signaling domain"/>
    <property type="match status" value="1"/>
</dbReference>
<keyword evidence="5" id="KW-0808">Transferase</keyword>
<dbReference type="SUPFAM" id="SSF47384">
    <property type="entry name" value="Homodimeric domain of signal transducing histidine kinase"/>
    <property type="match status" value="1"/>
</dbReference>
<dbReference type="SMART" id="SM00448">
    <property type="entry name" value="REC"/>
    <property type="match status" value="1"/>
</dbReference>
<dbReference type="InterPro" id="IPR011006">
    <property type="entry name" value="CheY-like_superfamily"/>
</dbReference>
<dbReference type="InterPro" id="IPR003660">
    <property type="entry name" value="HAMP_dom"/>
</dbReference>
<dbReference type="PROSITE" id="PS50110">
    <property type="entry name" value="RESPONSE_REGULATORY"/>
    <property type="match status" value="1"/>
</dbReference>
<dbReference type="InterPro" id="IPR003661">
    <property type="entry name" value="HisK_dim/P_dom"/>
</dbReference>
<keyword evidence="6" id="KW-0418">Kinase</keyword>
<feature type="domain" description="Histidine kinase" evidence="9">
    <location>
        <begin position="202"/>
        <end position="436"/>
    </location>
</feature>
<dbReference type="GO" id="GO:0016020">
    <property type="term" value="C:membrane"/>
    <property type="evidence" value="ECO:0007669"/>
    <property type="project" value="UniProtKB-SubCell"/>
</dbReference>
<dbReference type="InterPro" id="IPR003594">
    <property type="entry name" value="HATPase_dom"/>
</dbReference>
<dbReference type="CDD" id="cd16922">
    <property type="entry name" value="HATPase_EvgS-ArcB-TorS-like"/>
    <property type="match status" value="1"/>
</dbReference>
<evidence type="ECO:0000256" key="6">
    <source>
        <dbReference type="ARBA" id="ARBA00022777"/>
    </source>
</evidence>
<evidence type="ECO:0000256" key="4">
    <source>
        <dbReference type="ARBA" id="ARBA00022553"/>
    </source>
</evidence>
<accession>A0A085VZ82</accession>
<evidence type="ECO:0000256" key="3">
    <source>
        <dbReference type="ARBA" id="ARBA00012438"/>
    </source>
</evidence>
<dbReference type="InterPro" id="IPR005467">
    <property type="entry name" value="His_kinase_dom"/>
</dbReference>
<dbReference type="InterPro" id="IPR004358">
    <property type="entry name" value="Sig_transdc_His_kin-like_C"/>
</dbReference>
<evidence type="ECO:0000256" key="2">
    <source>
        <dbReference type="ARBA" id="ARBA00004370"/>
    </source>
</evidence>
<comment type="caution">
    <text evidence="12">The sequence shown here is derived from an EMBL/GenBank/DDBJ whole genome shotgun (WGS) entry which is preliminary data.</text>
</comment>
<dbReference type="AlphaFoldDB" id="A0A085VZ82"/>